<proteinExistence type="predicted"/>
<name>A0A840PK90_URETH</name>
<comment type="caution">
    <text evidence="3">The sequence shown here is derived from an EMBL/GenBank/DDBJ whole genome shotgun (WGS) entry which is preliminary data.</text>
</comment>
<evidence type="ECO:0000313" key="4">
    <source>
        <dbReference type="Proteomes" id="UP000557217"/>
    </source>
</evidence>
<keyword evidence="2" id="KW-1133">Transmembrane helix</keyword>
<evidence type="ECO:0000256" key="2">
    <source>
        <dbReference type="SAM" id="Phobius"/>
    </source>
</evidence>
<gene>
    <name evidence="3" type="ORF">HNR36_001221</name>
</gene>
<dbReference type="Proteomes" id="UP000557217">
    <property type="component" value="Unassembled WGS sequence"/>
</dbReference>
<evidence type="ECO:0000313" key="3">
    <source>
        <dbReference type="EMBL" id="MBB5148835.1"/>
    </source>
</evidence>
<dbReference type="Pfam" id="PF10112">
    <property type="entry name" value="Halogen_Hydrol"/>
    <property type="match status" value="1"/>
</dbReference>
<dbReference type="EMBL" id="JACHGZ010000010">
    <property type="protein sequence ID" value="MBB5148835.1"/>
    <property type="molecule type" value="Genomic_DNA"/>
</dbReference>
<keyword evidence="2" id="KW-0812">Transmembrane</keyword>
<sequence>MLGVSNFIIRHLLNFFFSFTVFIILVVQLNISFLNGLIIPIASILTYIVSNYIIKSVQKYKKTKALGFTRSEYNHIESQLKQAKSHINLLTQQYIRVRSIRSFKLLNEMTKLSRRIVNIVQTNPQKFYTVEDFFYSHLPSAVQLSKNYATLVQQQIKDADVHIALEEARKAMKKLQSSMEDDLKAALASDLENLKLELDYVKLEHEKKQKQIEFGRENQ</sequence>
<accession>A0A840PK90</accession>
<keyword evidence="2" id="KW-0472">Membrane</keyword>
<dbReference type="AlphaFoldDB" id="A0A840PK90"/>
<dbReference type="InterPro" id="IPR018770">
    <property type="entry name" value="ChloroindolylP_hydrolase"/>
</dbReference>
<organism evidence="3 4">
    <name type="scientific">Ureibacillus thermosphaericus</name>
    <dbReference type="NCBI Taxonomy" id="51173"/>
    <lineage>
        <taxon>Bacteria</taxon>
        <taxon>Bacillati</taxon>
        <taxon>Bacillota</taxon>
        <taxon>Bacilli</taxon>
        <taxon>Bacillales</taxon>
        <taxon>Caryophanaceae</taxon>
        <taxon>Ureibacillus</taxon>
    </lineage>
</organism>
<evidence type="ECO:0000256" key="1">
    <source>
        <dbReference type="SAM" id="Coils"/>
    </source>
</evidence>
<feature type="coiled-coil region" evidence="1">
    <location>
        <begin position="165"/>
        <end position="213"/>
    </location>
</feature>
<feature type="transmembrane region" description="Helical" evidence="2">
    <location>
        <begin position="12"/>
        <end position="31"/>
    </location>
</feature>
<reference evidence="3 4" key="1">
    <citation type="submission" date="2020-08" db="EMBL/GenBank/DDBJ databases">
        <title>Genomic Encyclopedia of Type Strains, Phase IV (KMG-IV): sequencing the most valuable type-strain genomes for metagenomic binning, comparative biology and taxonomic classification.</title>
        <authorList>
            <person name="Goeker M."/>
        </authorList>
    </citation>
    <scope>NUCLEOTIDE SEQUENCE [LARGE SCALE GENOMIC DNA]</scope>
    <source>
        <strain evidence="3 4">DSM 10633</strain>
    </source>
</reference>
<keyword evidence="1" id="KW-0175">Coiled coil</keyword>
<feature type="transmembrane region" description="Helical" evidence="2">
    <location>
        <begin position="37"/>
        <end position="54"/>
    </location>
</feature>
<dbReference type="RefSeq" id="WP_016839217.1">
    <property type="nucleotide sequence ID" value="NZ_AP018335.1"/>
</dbReference>
<keyword evidence="4" id="KW-1185">Reference proteome</keyword>
<protein>
    <submittedName>
        <fullName evidence="3">5-bromo-4-chloroindolyl phosphate hydrolysis protein</fullName>
    </submittedName>
</protein>